<dbReference type="GO" id="GO:0003677">
    <property type="term" value="F:DNA binding"/>
    <property type="evidence" value="ECO:0007669"/>
    <property type="project" value="UniProtKB-KW"/>
</dbReference>
<proteinExistence type="predicted"/>
<protein>
    <submittedName>
        <fullName evidence="2">DNA-binding protein</fullName>
    </submittedName>
</protein>
<dbReference type="AlphaFoldDB" id="A0A414T938"/>
<organism evidence="2 3">
    <name type="scientific">Roseburia intestinalis</name>
    <dbReference type="NCBI Taxonomy" id="166486"/>
    <lineage>
        <taxon>Bacteria</taxon>
        <taxon>Bacillati</taxon>
        <taxon>Bacillota</taxon>
        <taxon>Clostridia</taxon>
        <taxon>Lachnospirales</taxon>
        <taxon>Lachnospiraceae</taxon>
        <taxon>Roseburia</taxon>
    </lineage>
</organism>
<dbReference type="RefSeq" id="WP_118771774.1">
    <property type="nucleotide sequence ID" value="NZ_QRID01000001.1"/>
</dbReference>
<name>A0A414T938_9FIRM</name>
<keyword evidence="2" id="KW-0238">DNA-binding</keyword>
<accession>A0A414T938</accession>
<dbReference type="EMBL" id="QRID01000001">
    <property type="protein sequence ID" value="RHG30719.1"/>
    <property type="molecule type" value="Genomic_DNA"/>
</dbReference>
<reference evidence="2 3" key="1">
    <citation type="submission" date="2018-08" db="EMBL/GenBank/DDBJ databases">
        <title>A genome reference for cultivated species of the human gut microbiota.</title>
        <authorList>
            <person name="Zou Y."/>
            <person name="Xue W."/>
            <person name="Luo G."/>
        </authorList>
    </citation>
    <scope>NUCLEOTIDE SEQUENCE [LARGE SCALE GENOMIC DNA]</scope>
    <source>
        <strain evidence="2 3">AM22-21LB</strain>
    </source>
</reference>
<dbReference type="InterPro" id="IPR041657">
    <property type="entry name" value="HTH_17"/>
</dbReference>
<feature type="domain" description="Helix-turn-helix" evidence="1">
    <location>
        <begin position="4"/>
        <end position="51"/>
    </location>
</feature>
<dbReference type="Proteomes" id="UP000284051">
    <property type="component" value="Unassembled WGS sequence"/>
</dbReference>
<evidence type="ECO:0000259" key="1">
    <source>
        <dbReference type="Pfam" id="PF12728"/>
    </source>
</evidence>
<gene>
    <name evidence="2" type="ORF">DW264_00235</name>
</gene>
<comment type="caution">
    <text evidence="2">The sequence shown here is derived from an EMBL/GenBank/DDBJ whole genome shotgun (WGS) entry which is preliminary data.</text>
</comment>
<sequence length="59" mass="6962">MNLLMVKDLQEILHIGRDKAYALMHSKAFPAIKIGGRYFVAQDQLQKWIENYSYKTFEV</sequence>
<evidence type="ECO:0000313" key="2">
    <source>
        <dbReference type="EMBL" id="RHG30719.1"/>
    </source>
</evidence>
<dbReference type="Pfam" id="PF12728">
    <property type="entry name" value="HTH_17"/>
    <property type="match status" value="1"/>
</dbReference>
<evidence type="ECO:0000313" key="3">
    <source>
        <dbReference type="Proteomes" id="UP000284051"/>
    </source>
</evidence>